<reference evidence="2 3" key="1">
    <citation type="submission" date="2021-03" db="EMBL/GenBank/DDBJ databases">
        <title>Microbacterium pauli sp. nov., isolated from microfiltered milk.</title>
        <authorList>
            <person name="Bellassi P."/>
            <person name="Fontana A."/>
            <person name="Callegari M.L."/>
            <person name="Lorenzo M."/>
            <person name="Cappa F."/>
        </authorList>
    </citation>
    <scope>NUCLEOTIDE SEQUENCE [LARGE SCALE GENOMIC DNA]</scope>
    <source>
        <strain evidence="2 3">DSM 18909</strain>
    </source>
</reference>
<keyword evidence="1" id="KW-0812">Transmembrane</keyword>
<accession>A0ABS5XXX7</accession>
<evidence type="ECO:0000256" key="1">
    <source>
        <dbReference type="SAM" id="Phobius"/>
    </source>
</evidence>
<dbReference type="InterPro" id="IPR009937">
    <property type="entry name" value="Phage_holin_3_6"/>
</dbReference>
<comment type="caution">
    <text evidence="2">The sequence shown here is derived from an EMBL/GenBank/DDBJ whole genome shotgun (WGS) entry which is preliminary data.</text>
</comment>
<protein>
    <submittedName>
        <fullName evidence="2">Phage holin family protein</fullName>
    </submittedName>
</protein>
<dbReference type="RefSeq" id="WP_215488634.1">
    <property type="nucleotide sequence ID" value="NZ_BAAAPJ010000002.1"/>
</dbReference>
<sequence length="136" mass="14755">MSTPRGFRDRSDDSLFTLLGEVPELVRNLVVAEIDSAKSWAKSAGKQAGLGGVWFIVALFFLFWLIPALGAFAIIGLASWIPAWVASLIVVGVFLVIIVVAALLGLQRFKKLAKKENPAQAITVDARIVKDVADEY</sequence>
<proteinExistence type="predicted"/>
<evidence type="ECO:0000313" key="3">
    <source>
        <dbReference type="Proteomes" id="UP000740605"/>
    </source>
</evidence>
<dbReference type="EMBL" id="JAFLHG010000020">
    <property type="protein sequence ID" value="MBT8799400.1"/>
    <property type="molecule type" value="Genomic_DNA"/>
</dbReference>
<keyword evidence="1" id="KW-0472">Membrane</keyword>
<feature type="transmembrane region" description="Helical" evidence="1">
    <location>
        <begin position="52"/>
        <end position="75"/>
    </location>
</feature>
<keyword evidence="1" id="KW-1133">Transmembrane helix</keyword>
<dbReference type="Proteomes" id="UP000740605">
    <property type="component" value="Unassembled WGS sequence"/>
</dbReference>
<name>A0ABS5XXX7_9MICO</name>
<keyword evidence="3" id="KW-1185">Reference proteome</keyword>
<evidence type="ECO:0000313" key="2">
    <source>
        <dbReference type="EMBL" id="MBT8799400.1"/>
    </source>
</evidence>
<feature type="transmembrane region" description="Helical" evidence="1">
    <location>
        <begin position="81"/>
        <end position="106"/>
    </location>
</feature>
<gene>
    <name evidence="2" type="ORF">J0P97_15180</name>
</gene>
<dbReference type="Pfam" id="PF07332">
    <property type="entry name" value="Phage_holin_3_6"/>
    <property type="match status" value="1"/>
</dbReference>
<organism evidence="2 3">
    <name type="scientific">Microbacterium flavum</name>
    <dbReference type="NCBI Taxonomy" id="415216"/>
    <lineage>
        <taxon>Bacteria</taxon>
        <taxon>Bacillati</taxon>
        <taxon>Actinomycetota</taxon>
        <taxon>Actinomycetes</taxon>
        <taxon>Micrococcales</taxon>
        <taxon>Microbacteriaceae</taxon>
        <taxon>Microbacterium</taxon>
    </lineage>
</organism>